<feature type="region of interest" description="Disordered" evidence="9">
    <location>
        <begin position="269"/>
        <end position="313"/>
    </location>
</feature>
<evidence type="ECO:0000256" key="5">
    <source>
        <dbReference type="ARBA" id="ARBA00022723"/>
    </source>
</evidence>
<keyword evidence="8" id="KW-0482">Metalloprotease</keyword>
<feature type="region of interest" description="Disordered" evidence="9">
    <location>
        <begin position="1152"/>
        <end position="1184"/>
    </location>
</feature>
<keyword evidence="4" id="KW-0645">Protease</keyword>
<dbReference type="InterPro" id="IPR041569">
    <property type="entry name" value="AAA_lid_3"/>
</dbReference>
<dbReference type="InterPro" id="IPR037219">
    <property type="entry name" value="Peptidase_M41-like"/>
</dbReference>
<sequence>MSATRAMLAAGAATGAGARQASIAHRPANGTARGPVAPAAVPLRRGARAWGARPRARRSRAFIAAATDGSDDGSDDAARVDPASFGRTARRMTIVERGVDSGSSIRRTAQAAVVAAAAMFGGVGVAHAAASSSAADASRGGATSSVVGPSHHRGAADRDAELFQIADADDDKEAAARAKKLAEVRRIKQARKEKMEAAKKKNKGEDDDKGGKKGGKGGKATAEDKELAKELAERKRQYRIEAAKKKAFAAALERERAAVADELDSELPIDESAYASEETYEEDVVEEGKGKEGMFKKSKKDEDASGEERRGLSVGGISLPTFGLSAEERAERAHERAYREALKLDNVDRVMLGDEPELTVKQKITKFLDENIPVGRFTRNVNLTYLRDPFAVKGTKWAPCEMSYTGFYDLCEVGRVKRVEYMPNMNTVKFFLYDTDEVFYANLPYDPTLYKLLIEKKIDVISKQHSPLELFFRGLAHAGAPMILLWFIFVIWQDMKEDTTEGTTLMNTGTAKTYSSTPEFGMNMDDIAGIDVIRQEMDELISYLRDYQRYVRAGASIPMGVLLCGPPGTGKTLLARCLAGEAGVPFFACAGTEFMEMFVGVGAARIRNLFNQARKCRPCIIFIDEFDSVAVRRKDAAAMEGNDEQVATINQLLTEMDGFGGNSGVMVFAATNRPHVIDPALIRPGRFDRVIEMPLPNREARMDIIDLHCSYQVFEGMIDPDLDVALIARQCAGFTGADLENLVRTAAQRNSATLKRDRKPAGDRVFLDVIDEIRRSNVFKATGQGTVGETDDTTENALIQQMNPYIRDVICTYYAAQTLVSMMVPGFDEVAKVRVFAAGEESGQVVYVPDEVGSSGASNVKRKAWYEAKIAVLVAGQMAERYLYGPDKVSQFGNLDMREATALACEMVMMHGWSDIGPICVLRADSTEEKYLKGGVNKGSQTGGMDSGRTRGKLWGIPPGKDGTLAEGRKAKYKEEPGLELQMELSDELDMLIANEVRKIFIKACQRAVMIMHDPKGTEMLFTLREALGTAKEVNGPNLRAVFKKFGLHKPPNFDLWDINWGKNDELYWDEFTEYIWADDASSTTFWKLVSDQWRRTVADPTASVVAGDGSNSVPPDVPEWAKEFVRSLPVGGQEEMLMYAPKEVQDRVRDGKPAVYTGPGFGTRDARVLRGELDDTIPAKPTE</sequence>
<dbReference type="Gene3D" id="3.30.720.210">
    <property type="match status" value="1"/>
</dbReference>
<dbReference type="InterPro" id="IPR003959">
    <property type="entry name" value="ATPase_AAA_core"/>
</dbReference>
<dbReference type="Pfam" id="PF01434">
    <property type="entry name" value="Peptidase_M41"/>
    <property type="match status" value="1"/>
</dbReference>
<dbReference type="PANTHER" id="PTHR23076:SF97">
    <property type="entry name" value="ATP-DEPENDENT ZINC METALLOPROTEASE YME1L1"/>
    <property type="match status" value="1"/>
</dbReference>
<evidence type="ECO:0000259" key="10">
    <source>
        <dbReference type="SMART" id="SM00382"/>
    </source>
</evidence>
<feature type="compositionally biased region" description="Basic and acidic residues" evidence="9">
    <location>
        <begin position="191"/>
        <end position="211"/>
    </location>
</feature>
<dbReference type="GO" id="GO:0046872">
    <property type="term" value="F:metal ion binding"/>
    <property type="evidence" value="ECO:0007669"/>
    <property type="project" value="UniProtKB-KW"/>
</dbReference>
<evidence type="ECO:0000256" key="4">
    <source>
        <dbReference type="ARBA" id="ARBA00022670"/>
    </source>
</evidence>
<dbReference type="InterPro" id="IPR027417">
    <property type="entry name" value="P-loop_NTPase"/>
</dbReference>
<dbReference type="InterPro" id="IPR003960">
    <property type="entry name" value="ATPase_AAA_CS"/>
</dbReference>
<name>C1E9W8_MICCC</name>
<keyword evidence="12" id="KW-1185">Reference proteome</keyword>
<proteinExistence type="inferred from homology"/>
<dbReference type="GO" id="GO:0006508">
    <property type="term" value="P:proteolysis"/>
    <property type="evidence" value="ECO:0007669"/>
    <property type="project" value="UniProtKB-KW"/>
</dbReference>
<feature type="domain" description="AAA+ ATPase" evidence="10">
    <location>
        <begin position="557"/>
        <end position="697"/>
    </location>
</feature>
<dbReference type="eggNOG" id="KOG0731">
    <property type="taxonomic scope" value="Eukaryota"/>
</dbReference>
<dbReference type="PANTHER" id="PTHR23076">
    <property type="entry name" value="METALLOPROTEASE M41 FTSH"/>
    <property type="match status" value="1"/>
</dbReference>
<feature type="compositionally biased region" description="Basic and acidic residues" evidence="9">
    <location>
        <begin position="1165"/>
        <end position="1174"/>
    </location>
</feature>
<keyword evidence="6" id="KW-0378">Hydrolase</keyword>
<dbReference type="SUPFAM" id="SSF52540">
    <property type="entry name" value="P-loop containing nucleoside triphosphate hydrolases"/>
    <property type="match status" value="1"/>
</dbReference>
<dbReference type="GO" id="GO:0005524">
    <property type="term" value="F:ATP binding"/>
    <property type="evidence" value="ECO:0007669"/>
    <property type="project" value="InterPro"/>
</dbReference>
<dbReference type="Gene3D" id="3.40.50.300">
    <property type="entry name" value="P-loop containing nucleotide triphosphate hydrolases"/>
    <property type="match status" value="1"/>
</dbReference>
<feature type="compositionally biased region" description="Basic and acidic residues" evidence="9">
    <location>
        <begin position="286"/>
        <end position="311"/>
    </location>
</feature>
<gene>
    <name evidence="11" type="ORF">MICPUN_59866</name>
</gene>
<organism evidence="11 12">
    <name type="scientific">Micromonas commoda (strain RCC299 / NOUM17 / CCMP2709)</name>
    <name type="common">Picoplanktonic green alga</name>
    <dbReference type="NCBI Taxonomy" id="296587"/>
    <lineage>
        <taxon>Eukaryota</taxon>
        <taxon>Viridiplantae</taxon>
        <taxon>Chlorophyta</taxon>
        <taxon>Mamiellophyceae</taxon>
        <taxon>Mamiellales</taxon>
        <taxon>Mamiellaceae</taxon>
        <taxon>Micromonas</taxon>
    </lineage>
</organism>
<dbReference type="FunFam" id="3.40.50.300:FF:000982">
    <property type="entry name" value="Inactive ATP-dependent zinc metalloprotease FTSHI 2 like"/>
    <property type="match status" value="1"/>
</dbReference>
<dbReference type="RefSeq" id="XP_002503495.1">
    <property type="nucleotide sequence ID" value="XM_002503449.1"/>
</dbReference>
<protein>
    <recommendedName>
        <fullName evidence="10">AAA+ ATPase domain-containing protein</fullName>
    </recommendedName>
</protein>
<evidence type="ECO:0000256" key="8">
    <source>
        <dbReference type="ARBA" id="ARBA00023049"/>
    </source>
</evidence>
<dbReference type="GO" id="GO:0004176">
    <property type="term" value="F:ATP-dependent peptidase activity"/>
    <property type="evidence" value="ECO:0007669"/>
    <property type="project" value="InterPro"/>
</dbReference>
<keyword evidence="5" id="KW-0479">Metal-binding</keyword>
<dbReference type="Proteomes" id="UP000002009">
    <property type="component" value="Chromosome 7"/>
</dbReference>
<dbReference type="Pfam" id="PF00004">
    <property type="entry name" value="AAA"/>
    <property type="match status" value="1"/>
</dbReference>
<evidence type="ECO:0000256" key="7">
    <source>
        <dbReference type="ARBA" id="ARBA00022833"/>
    </source>
</evidence>
<feature type="compositionally biased region" description="Low complexity" evidence="9">
    <location>
        <begin position="135"/>
        <end position="145"/>
    </location>
</feature>
<reference evidence="11 12" key="1">
    <citation type="journal article" date="2009" name="Science">
        <title>Green evolution and dynamic adaptations revealed by genomes of the marine picoeukaryotes Micromonas.</title>
        <authorList>
            <person name="Worden A.Z."/>
            <person name="Lee J.H."/>
            <person name="Mock T."/>
            <person name="Rouze P."/>
            <person name="Simmons M.P."/>
            <person name="Aerts A.L."/>
            <person name="Allen A.E."/>
            <person name="Cuvelier M.L."/>
            <person name="Derelle E."/>
            <person name="Everett M.V."/>
            <person name="Foulon E."/>
            <person name="Grimwood J."/>
            <person name="Gundlach H."/>
            <person name="Henrissat B."/>
            <person name="Napoli C."/>
            <person name="McDonald S.M."/>
            <person name="Parker M.S."/>
            <person name="Rombauts S."/>
            <person name="Salamov A."/>
            <person name="Von Dassow P."/>
            <person name="Badger J.H."/>
            <person name="Coutinho P.M."/>
            <person name="Demir E."/>
            <person name="Dubchak I."/>
            <person name="Gentemann C."/>
            <person name="Eikrem W."/>
            <person name="Gready J.E."/>
            <person name="John U."/>
            <person name="Lanier W."/>
            <person name="Lindquist E.A."/>
            <person name="Lucas S."/>
            <person name="Mayer K.F."/>
            <person name="Moreau H."/>
            <person name="Not F."/>
            <person name="Otillar R."/>
            <person name="Panaud O."/>
            <person name="Pangilinan J."/>
            <person name="Paulsen I."/>
            <person name="Piegu B."/>
            <person name="Poliakov A."/>
            <person name="Robbens S."/>
            <person name="Schmutz J."/>
            <person name="Toulza E."/>
            <person name="Wyss T."/>
            <person name="Zelensky A."/>
            <person name="Zhou K."/>
            <person name="Armbrust E.V."/>
            <person name="Bhattacharya D."/>
            <person name="Goodenough U.W."/>
            <person name="Van de Peer Y."/>
            <person name="Grigoriev I.V."/>
        </authorList>
    </citation>
    <scope>NUCLEOTIDE SEQUENCE [LARGE SCALE GENOMIC DNA]</scope>
    <source>
        <strain evidence="12">RCC299 / NOUM17</strain>
    </source>
</reference>
<dbReference type="SUPFAM" id="SSF140990">
    <property type="entry name" value="FtsH protease domain-like"/>
    <property type="match status" value="1"/>
</dbReference>
<comment type="similarity">
    <text evidence="3">In the N-terminal section; belongs to the AAA ATPase family.</text>
</comment>
<dbReference type="EMBL" id="CP001328">
    <property type="protein sequence ID" value="ACO64753.1"/>
    <property type="molecule type" value="Genomic_DNA"/>
</dbReference>
<evidence type="ECO:0000256" key="3">
    <source>
        <dbReference type="ARBA" id="ARBA00010550"/>
    </source>
</evidence>
<feature type="region of interest" description="Disordered" evidence="9">
    <location>
        <begin position="1"/>
        <end position="40"/>
    </location>
</feature>
<evidence type="ECO:0000256" key="1">
    <source>
        <dbReference type="ARBA" id="ARBA00001947"/>
    </source>
</evidence>
<dbReference type="Pfam" id="PF17862">
    <property type="entry name" value="AAA_lid_3"/>
    <property type="match status" value="1"/>
</dbReference>
<dbReference type="GeneID" id="8245138"/>
<feature type="compositionally biased region" description="Low complexity" evidence="9">
    <location>
        <begin position="1"/>
        <end position="24"/>
    </location>
</feature>
<evidence type="ECO:0000313" key="11">
    <source>
        <dbReference type="EMBL" id="ACO64753.1"/>
    </source>
</evidence>
<dbReference type="InterPro" id="IPR000642">
    <property type="entry name" value="Peptidase_M41"/>
</dbReference>
<keyword evidence="7" id="KW-0862">Zinc</keyword>
<evidence type="ECO:0000256" key="6">
    <source>
        <dbReference type="ARBA" id="ARBA00022801"/>
    </source>
</evidence>
<dbReference type="OrthoDB" id="1413014at2759"/>
<comment type="cofactor">
    <cofactor evidence="1">
        <name>Zn(2+)</name>
        <dbReference type="ChEBI" id="CHEBI:29105"/>
    </cofactor>
</comment>
<dbReference type="GO" id="GO:0016887">
    <property type="term" value="F:ATP hydrolysis activity"/>
    <property type="evidence" value="ECO:0007669"/>
    <property type="project" value="InterPro"/>
</dbReference>
<evidence type="ECO:0000313" key="12">
    <source>
        <dbReference type="Proteomes" id="UP000002009"/>
    </source>
</evidence>
<dbReference type="Gene3D" id="1.20.58.760">
    <property type="entry name" value="Peptidase M41"/>
    <property type="match status" value="1"/>
</dbReference>
<dbReference type="SMART" id="SM00382">
    <property type="entry name" value="AAA"/>
    <property type="match status" value="1"/>
</dbReference>
<dbReference type="InParanoid" id="C1E9W8"/>
<evidence type="ECO:0000256" key="2">
    <source>
        <dbReference type="ARBA" id="ARBA00010044"/>
    </source>
</evidence>
<dbReference type="KEGG" id="mis:MICPUN_59866"/>
<feature type="region of interest" description="Disordered" evidence="9">
    <location>
        <begin position="135"/>
        <end position="155"/>
    </location>
</feature>
<evidence type="ECO:0000256" key="9">
    <source>
        <dbReference type="SAM" id="MobiDB-lite"/>
    </source>
</evidence>
<dbReference type="Gene3D" id="1.10.8.60">
    <property type="match status" value="1"/>
</dbReference>
<feature type="region of interest" description="Disordered" evidence="9">
    <location>
        <begin position="934"/>
        <end position="959"/>
    </location>
</feature>
<feature type="region of interest" description="Disordered" evidence="9">
    <location>
        <begin position="191"/>
        <end position="227"/>
    </location>
</feature>
<dbReference type="PROSITE" id="PS00674">
    <property type="entry name" value="AAA"/>
    <property type="match status" value="1"/>
</dbReference>
<accession>C1E9W8</accession>
<dbReference type="STRING" id="296587.C1E9W8"/>
<dbReference type="InterPro" id="IPR003593">
    <property type="entry name" value="AAA+_ATPase"/>
</dbReference>
<dbReference type="AlphaFoldDB" id="C1E9W8"/>
<comment type="similarity">
    <text evidence="2">In the C-terminal section; belongs to the peptidase M41 family.</text>
</comment>
<dbReference type="GO" id="GO:0004222">
    <property type="term" value="F:metalloendopeptidase activity"/>
    <property type="evidence" value="ECO:0007669"/>
    <property type="project" value="InterPro"/>
</dbReference>